<evidence type="ECO:0000313" key="2">
    <source>
        <dbReference type="EMBL" id="MFC4387973.1"/>
    </source>
</evidence>
<organism evidence="2 3">
    <name type="scientific">Gracilibacillus marinus</name>
    <dbReference type="NCBI Taxonomy" id="630535"/>
    <lineage>
        <taxon>Bacteria</taxon>
        <taxon>Bacillati</taxon>
        <taxon>Bacillota</taxon>
        <taxon>Bacilli</taxon>
        <taxon>Bacillales</taxon>
        <taxon>Bacillaceae</taxon>
        <taxon>Gracilibacillus</taxon>
    </lineage>
</organism>
<feature type="transmembrane region" description="Helical" evidence="1">
    <location>
        <begin position="107"/>
        <end position="127"/>
    </location>
</feature>
<dbReference type="EMBL" id="JBHSDV010000002">
    <property type="protein sequence ID" value="MFC4387973.1"/>
    <property type="molecule type" value="Genomic_DNA"/>
</dbReference>
<sequence>MLKHFWYRIQQQLWVIPAIYVLVTTILILFIQLIDHQVLAKWSDFFPSVILTSPDLAKDTLGVIAGALLTMTTITFSTTMVVLTTYSSQFSPRTLQNFLTDKKTLHVLGVFIAGFYYSVVSLVLVRLNTDAEVLLSATVGVLISLLCLGFFAFFIQHAGTFMQVSNLIRNLVNEGNDRVEKLESFYKKECVVTSPSTVDTYSYKHELFFPSHGYVQIIDTDLLFQQAKKIDARIAIQVEIGVYVTPKDCALLVHTNEEEIDETALLHAITIGNERNEKEDSMFTIQKLEEIALRAISPAVNDPHTAIDCLEQIGRVLGLLIKHDSEYAAYHEDGKQRVVLKQRSIQDMLYTSYNKIVAYASDISVILAVLRSYKTVVKYNHGKVKKEMLVMLDYVDHRMKDLSMHTLDDRYYERLVHEIREELDKE</sequence>
<evidence type="ECO:0000313" key="3">
    <source>
        <dbReference type="Proteomes" id="UP001595880"/>
    </source>
</evidence>
<proteinExistence type="predicted"/>
<comment type="caution">
    <text evidence="2">The sequence shown here is derived from an EMBL/GenBank/DDBJ whole genome shotgun (WGS) entry which is preliminary data.</text>
</comment>
<dbReference type="Proteomes" id="UP001595880">
    <property type="component" value="Unassembled WGS sequence"/>
</dbReference>
<keyword evidence="1" id="KW-0472">Membrane</keyword>
<dbReference type="Pfam" id="PF10011">
    <property type="entry name" value="DUF2254"/>
    <property type="match status" value="1"/>
</dbReference>
<protein>
    <submittedName>
        <fullName evidence="2">DUF2254 domain-containing protein</fullName>
    </submittedName>
</protein>
<feature type="transmembrane region" description="Helical" evidence="1">
    <location>
        <begin position="133"/>
        <end position="155"/>
    </location>
</feature>
<reference evidence="3" key="1">
    <citation type="journal article" date="2019" name="Int. J. Syst. Evol. Microbiol.">
        <title>The Global Catalogue of Microorganisms (GCM) 10K type strain sequencing project: providing services to taxonomists for standard genome sequencing and annotation.</title>
        <authorList>
            <consortium name="The Broad Institute Genomics Platform"/>
            <consortium name="The Broad Institute Genome Sequencing Center for Infectious Disease"/>
            <person name="Wu L."/>
            <person name="Ma J."/>
        </authorList>
    </citation>
    <scope>NUCLEOTIDE SEQUENCE [LARGE SCALE GENOMIC DNA]</scope>
    <source>
        <strain evidence="3">KACC 14058</strain>
    </source>
</reference>
<feature type="transmembrane region" description="Helical" evidence="1">
    <location>
        <begin position="61"/>
        <end position="86"/>
    </location>
</feature>
<name>A0ABV8VYU6_9BACI</name>
<feature type="transmembrane region" description="Helical" evidence="1">
    <location>
        <begin position="12"/>
        <end position="34"/>
    </location>
</feature>
<gene>
    <name evidence="2" type="ORF">ACFOZ1_09140</name>
</gene>
<keyword evidence="3" id="KW-1185">Reference proteome</keyword>
<keyword evidence="1" id="KW-0812">Transmembrane</keyword>
<dbReference type="InterPro" id="IPR018723">
    <property type="entry name" value="DUF2254_membrane"/>
</dbReference>
<keyword evidence="1" id="KW-1133">Transmembrane helix</keyword>
<accession>A0ABV8VYU6</accession>
<dbReference type="RefSeq" id="WP_390198656.1">
    <property type="nucleotide sequence ID" value="NZ_JBHSDV010000002.1"/>
</dbReference>
<evidence type="ECO:0000256" key="1">
    <source>
        <dbReference type="SAM" id="Phobius"/>
    </source>
</evidence>